<gene>
    <name evidence="2" type="ORF">D7S86_27120</name>
</gene>
<sequence>MAVVLFGGEKGGSGKTTLAVGYAAMLAGEGRDVLLVDADRQGSASLWHKIRRTEKITPEITCVSIYGATIAEELTTLKAKYDDIVVDTPGHDAEEMRASMVAADVVVTPAQTSQFDIFTFAKMDNHVKNARIWNKTLRALVVINRAPTNARSTDVAEMREALQDLTQYRLLDGFISERKIFRLTARDGRAVTEYNGSTDPKAVAEMRALALEIAQ</sequence>
<dbReference type="Pfam" id="PF01656">
    <property type="entry name" value="CbiA"/>
    <property type="match status" value="1"/>
</dbReference>
<dbReference type="PIRSF" id="PIRSF009320">
    <property type="entry name" value="Nuc_binding_HP_1000"/>
    <property type="match status" value="1"/>
</dbReference>
<dbReference type="SUPFAM" id="SSF52540">
    <property type="entry name" value="P-loop containing nucleoside triphosphate hydrolases"/>
    <property type="match status" value="1"/>
</dbReference>
<comment type="caution">
    <text evidence="2">The sequence shown here is derived from an EMBL/GenBank/DDBJ whole genome shotgun (WGS) entry which is preliminary data.</text>
</comment>
<dbReference type="Gene3D" id="3.40.50.300">
    <property type="entry name" value="P-loop containing nucleotide triphosphate hydrolases"/>
    <property type="match status" value="1"/>
</dbReference>
<dbReference type="PANTHER" id="PTHR13696:SF96">
    <property type="entry name" value="COBQ_COBB_MIND_PARA NUCLEOTIDE BINDING DOMAIN-CONTAINING PROTEIN"/>
    <property type="match status" value="1"/>
</dbReference>
<dbReference type="EMBL" id="RBZU01000019">
    <property type="protein sequence ID" value="RKP44704.1"/>
    <property type="molecule type" value="Genomic_DNA"/>
</dbReference>
<organism evidence="2 3">
    <name type="scientific">Pararobbsia silviterrae</name>
    <dbReference type="NCBI Taxonomy" id="1792498"/>
    <lineage>
        <taxon>Bacteria</taxon>
        <taxon>Pseudomonadati</taxon>
        <taxon>Pseudomonadota</taxon>
        <taxon>Betaproteobacteria</taxon>
        <taxon>Burkholderiales</taxon>
        <taxon>Burkholderiaceae</taxon>
        <taxon>Pararobbsia</taxon>
    </lineage>
</organism>
<evidence type="ECO:0000313" key="2">
    <source>
        <dbReference type="EMBL" id="RKP44704.1"/>
    </source>
</evidence>
<dbReference type="InterPro" id="IPR050678">
    <property type="entry name" value="DNA_Partitioning_ATPase"/>
</dbReference>
<dbReference type="AlphaFoldDB" id="A0A494X937"/>
<feature type="domain" description="CobQ/CobB/MinD/ParA nucleotide binding" evidence="1">
    <location>
        <begin position="7"/>
        <end position="182"/>
    </location>
</feature>
<dbReference type="CDD" id="cd02042">
    <property type="entry name" value="ParAB_family"/>
    <property type="match status" value="1"/>
</dbReference>
<dbReference type="RefSeq" id="WP_121091251.1">
    <property type="nucleotide sequence ID" value="NZ_RBZU01000019.1"/>
</dbReference>
<proteinExistence type="predicted"/>
<accession>A0A494X937</accession>
<dbReference type="PANTHER" id="PTHR13696">
    <property type="entry name" value="P-LOOP CONTAINING NUCLEOSIDE TRIPHOSPHATE HYDROLASE"/>
    <property type="match status" value="1"/>
</dbReference>
<evidence type="ECO:0000259" key="1">
    <source>
        <dbReference type="Pfam" id="PF01656"/>
    </source>
</evidence>
<reference evidence="2 3" key="1">
    <citation type="submission" date="2018-10" db="EMBL/GenBank/DDBJ databases">
        <title>Robbsia sp. DHC34, isolated from soil.</title>
        <authorList>
            <person name="Gao Z.-H."/>
            <person name="Qiu L.-H."/>
        </authorList>
    </citation>
    <scope>NUCLEOTIDE SEQUENCE [LARGE SCALE GENOMIC DNA]</scope>
    <source>
        <strain evidence="2 3">DHC34</strain>
    </source>
</reference>
<keyword evidence="3" id="KW-1185">Reference proteome</keyword>
<dbReference type="OrthoDB" id="69313at2"/>
<name>A0A494X937_9BURK</name>
<evidence type="ECO:0000313" key="3">
    <source>
        <dbReference type="Proteomes" id="UP000270342"/>
    </source>
</evidence>
<dbReference type="Proteomes" id="UP000270342">
    <property type="component" value="Unassembled WGS sequence"/>
</dbReference>
<dbReference type="InterPro" id="IPR002586">
    <property type="entry name" value="CobQ/CobB/MinD/ParA_Nub-bd_dom"/>
</dbReference>
<protein>
    <submittedName>
        <fullName evidence="2">Chromosome partitioning protein</fullName>
    </submittedName>
</protein>
<dbReference type="InterPro" id="IPR027417">
    <property type="entry name" value="P-loop_NTPase"/>
</dbReference>